<dbReference type="EMBL" id="FQXU01000003">
    <property type="protein sequence ID" value="SHH64639.1"/>
    <property type="molecule type" value="Genomic_DNA"/>
</dbReference>
<name>A0A1M5UNW8_9CLOT</name>
<organism evidence="1 2">
    <name type="scientific">Clostridium intestinale DSM 6191</name>
    <dbReference type="NCBI Taxonomy" id="1121320"/>
    <lineage>
        <taxon>Bacteria</taxon>
        <taxon>Bacillati</taxon>
        <taxon>Bacillota</taxon>
        <taxon>Clostridia</taxon>
        <taxon>Eubacteriales</taxon>
        <taxon>Clostridiaceae</taxon>
        <taxon>Clostridium</taxon>
    </lineage>
</organism>
<dbReference type="AlphaFoldDB" id="A0A1M5UNW8"/>
<proteinExistence type="predicted"/>
<evidence type="ECO:0000313" key="1">
    <source>
        <dbReference type="EMBL" id="SHH64639.1"/>
    </source>
</evidence>
<evidence type="ECO:0000313" key="2">
    <source>
        <dbReference type="Proteomes" id="UP000184241"/>
    </source>
</evidence>
<protein>
    <recommendedName>
        <fullName evidence="3">DUF4177 domain-containing protein</fullName>
    </recommendedName>
</protein>
<gene>
    <name evidence="1" type="ORF">SAMN02745941_00588</name>
</gene>
<evidence type="ECO:0008006" key="3">
    <source>
        <dbReference type="Google" id="ProtNLM"/>
    </source>
</evidence>
<accession>A0A1M5UNW8</accession>
<dbReference type="RefSeq" id="WP_021801853.1">
    <property type="nucleotide sequence ID" value="NZ_FQXU01000003.1"/>
</dbReference>
<dbReference type="Proteomes" id="UP000184241">
    <property type="component" value="Unassembled WGS sequence"/>
</dbReference>
<sequence>MKQYEYRVEQIQIELSSILKTDKKKYNKEISEKLNVLGKEGWELSGVDGKWFYFKREIV</sequence>
<reference evidence="1 2" key="1">
    <citation type="submission" date="2016-11" db="EMBL/GenBank/DDBJ databases">
        <authorList>
            <person name="Jaros S."/>
            <person name="Januszkiewicz K."/>
            <person name="Wedrychowicz H."/>
        </authorList>
    </citation>
    <scope>NUCLEOTIDE SEQUENCE [LARGE SCALE GENOMIC DNA]</scope>
    <source>
        <strain evidence="1 2">DSM 6191</strain>
    </source>
</reference>